<feature type="compositionally biased region" description="Basic and acidic residues" evidence="4">
    <location>
        <begin position="245"/>
        <end position="269"/>
    </location>
</feature>
<dbReference type="NCBIfam" id="TIGR01011">
    <property type="entry name" value="rpsB_bact"/>
    <property type="match status" value="1"/>
</dbReference>
<dbReference type="AlphaFoldDB" id="A0A316U517"/>
<sequence>MASRAASAASSFSSRCVAGPSSLRLATRSQSTLSSQATTTTAPTEDLLASTREVDDVDAPASSSASATPSTKVSLDRDSRRQWRNTLSYLSSMGSTQTRASVWKPAHTRLKPPSPREVTISHLLAATAHVGHSTANLSKAYQPWVYGTRHGVAQIDVEKATLPSLRRASKVVREVVLRDGVVLIVGTHKETQRAVVAATKRMGPNGFHVTVERWMPGILTNSPSLLSRAIMGSLSDYESAFEEQQQGKEDARAARRSDNRDSRDSRRDNGPSPPSVAKLASQLLQPDLVIVLNPKLNLNAIREATTNSIPTIGIVDTDVDPRIVTYPIPANDESVRVQELIVGVLSKAGEEGRMERMRLTDLDERAGKKERRGRRREEQQQQQQQ</sequence>
<feature type="region of interest" description="Disordered" evidence="4">
    <location>
        <begin position="239"/>
        <end position="277"/>
    </location>
</feature>
<accession>A0A316U517</accession>
<dbReference type="CDD" id="cd01425">
    <property type="entry name" value="RPS2"/>
    <property type="match status" value="1"/>
</dbReference>
<dbReference type="STRING" id="1684307.A0A316U517"/>
<dbReference type="InterPro" id="IPR018130">
    <property type="entry name" value="Ribosomal_uS2_CS"/>
</dbReference>
<dbReference type="PANTHER" id="PTHR12534:SF0">
    <property type="entry name" value="SMALL RIBOSOMAL SUBUNIT PROTEIN US2M"/>
    <property type="match status" value="1"/>
</dbReference>
<dbReference type="Gene3D" id="3.40.50.10490">
    <property type="entry name" value="Glucose-6-phosphate isomerase like protein, domain 1"/>
    <property type="match status" value="1"/>
</dbReference>
<keyword evidence="3" id="KW-0687">Ribonucleoprotein</keyword>
<evidence type="ECO:0000256" key="4">
    <source>
        <dbReference type="SAM" id="MobiDB-lite"/>
    </source>
</evidence>
<feature type="compositionally biased region" description="Low complexity" evidence="4">
    <location>
        <begin position="59"/>
        <end position="71"/>
    </location>
</feature>
<dbReference type="GeneID" id="37014364"/>
<comment type="similarity">
    <text evidence="1">Belongs to the universal ribosomal protein uS2 family.</text>
</comment>
<dbReference type="RefSeq" id="XP_025347507.1">
    <property type="nucleotide sequence ID" value="XM_025492630.1"/>
</dbReference>
<feature type="compositionally biased region" description="Basic and acidic residues" evidence="4">
    <location>
        <begin position="355"/>
        <end position="367"/>
    </location>
</feature>
<name>A0A316U517_9BASI</name>
<proteinExistence type="inferred from homology"/>
<evidence type="ECO:0000313" key="6">
    <source>
        <dbReference type="Proteomes" id="UP000245942"/>
    </source>
</evidence>
<feature type="region of interest" description="Disordered" evidence="4">
    <location>
        <begin position="1"/>
        <end position="79"/>
    </location>
</feature>
<dbReference type="Pfam" id="PF00318">
    <property type="entry name" value="Ribosomal_S2"/>
    <property type="match status" value="1"/>
</dbReference>
<dbReference type="GO" id="GO:0003735">
    <property type="term" value="F:structural constituent of ribosome"/>
    <property type="evidence" value="ECO:0007669"/>
    <property type="project" value="InterPro"/>
</dbReference>
<dbReference type="HAMAP" id="MF_00291_B">
    <property type="entry name" value="Ribosomal_uS2_B"/>
    <property type="match status" value="1"/>
</dbReference>
<evidence type="ECO:0000256" key="2">
    <source>
        <dbReference type="ARBA" id="ARBA00022980"/>
    </source>
</evidence>
<dbReference type="FunFam" id="3.40.50.10490:FF:000050">
    <property type="entry name" value="Related to MRP4-mitochondrial ribosomal protein, small subunit"/>
    <property type="match status" value="1"/>
</dbReference>
<dbReference type="Proteomes" id="UP000245942">
    <property type="component" value="Unassembled WGS sequence"/>
</dbReference>
<organism evidence="5 6">
    <name type="scientific">Pseudomicrostroma glucosiphilum</name>
    <dbReference type="NCBI Taxonomy" id="1684307"/>
    <lineage>
        <taxon>Eukaryota</taxon>
        <taxon>Fungi</taxon>
        <taxon>Dikarya</taxon>
        <taxon>Basidiomycota</taxon>
        <taxon>Ustilaginomycotina</taxon>
        <taxon>Exobasidiomycetes</taxon>
        <taxon>Microstromatales</taxon>
        <taxon>Microstromatales incertae sedis</taxon>
        <taxon>Pseudomicrostroma</taxon>
    </lineage>
</organism>
<evidence type="ECO:0000256" key="1">
    <source>
        <dbReference type="ARBA" id="ARBA00006242"/>
    </source>
</evidence>
<dbReference type="PROSITE" id="PS00962">
    <property type="entry name" value="RIBOSOMAL_S2_1"/>
    <property type="match status" value="1"/>
</dbReference>
<dbReference type="SUPFAM" id="SSF52313">
    <property type="entry name" value="Ribosomal protein S2"/>
    <property type="match status" value="1"/>
</dbReference>
<feature type="region of interest" description="Disordered" evidence="4">
    <location>
        <begin position="355"/>
        <end position="385"/>
    </location>
</feature>
<reference evidence="5 6" key="1">
    <citation type="journal article" date="2018" name="Mol. Biol. Evol.">
        <title>Broad Genomic Sampling Reveals a Smut Pathogenic Ancestry of the Fungal Clade Ustilaginomycotina.</title>
        <authorList>
            <person name="Kijpornyongpan T."/>
            <person name="Mondo S.J."/>
            <person name="Barry K."/>
            <person name="Sandor L."/>
            <person name="Lee J."/>
            <person name="Lipzen A."/>
            <person name="Pangilinan J."/>
            <person name="LaButti K."/>
            <person name="Hainaut M."/>
            <person name="Henrissat B."/>
            <person name="Grigoriev I.V."/>
            <person name="Spatafora J.W."/>
            <person name="Aime M.C."/>
        </authorList>
    </citation>
    <scope>NUCLEOTIDE SEQUENCE [LARGE SCALE GENOMIC DNA]</scope>
    <source>
        <strain evidence="5 6">MCA 4718</strain>
    </source>
</reference>
<feature type="compositionally biased region" description="Low complexity" evidence="4">
    <location>
        <begin position="1"/>
        <end position="42"/>
    </location>
</feature>
<dbReference type="GO" id="GO:0005763">
    <property type="term" value="C:mitochondrial small ribosomal subunit"/>
    <property type="evidence" value="ECO:0007669"/>
    <property type="project" value="TreeGrafter"/>
</dbReference>
<dbReference type="InterPro" id="IPR001865">
    <property type="entry name" value="Ribosomal_uS2"/>
</dbReference>
<protein>
    <submittedName>
        <fullName evidence="5">Ribosomal protein S2</fullName>
    </submittedName>
</protein>
<gene>
    <name evidence="5" type="ORF">BCV69DRAFT_283220</name>
</gene>
<evidence type="ECO:0000313" key="5">
    <source>
        <dbReference type="EMBL" id="PWN20347.1"/>
    </source>
</evidence>
<dbReference type="EMBL" id="KZ819328">
    <property type="protein sequence ID" value="PWN20347.1"/>
    <property type="molecule type" value="Genomic_DNA"/>
</dbReference>
<dbReference type="OrthoDB" id="2320368at2759"/>
<dbReference type="PANTHER" id="PTHR12534">
    <property type="entry name" value="30S RIBOSOMAL PROTEIN S2 PROKARYOTIC AND ORGANELLAR"/>
    <property type="match status" value="1"/>
</dbReference>
<dbReference type="InterPro" id="IPR023591">
    <property type="entry name" value="Ribosomal_uS2_flav_dom_sf"/>
</dbReference>
<keyword evidence="2 5" id="KW-0689">Ribosomal protein</keyword>
<dbReference type="InterPro" id="IPR005706">
    <property type="entry name" value="Ribosomal_uS2_bac/mit/plastid"/>
</dbReference>
<dbReference type="GO" id="GO:0006412">
    <property type="term" value="P:translation"/>
    <property type="evidence" value="ECO:0007669"/>
    <property type="project" value="InterPro"/>
</dbReference>
<dbReference type="PRINTS" id="PR00395">
    <property type="entry name" value="RIBOSOMALS2"/>
</dbReference>
<evidence type="ECO:0000256" key="3">
    <source>
        <dbReference type="ARBA" id="ARBA00023274"/>
    </source>
</evidence>
<keyword evidence="6" id="KW-1185">Reference proteome</keyword>